<feature type="transmembrane region" description="Helical" evidence="7">
    <location>
        <begin position="310"/>
        <end position="334"/>
    </location>
</feature>
<dbReference type="GO" id="GO:0016020">
    <property type="term" value="C:membrane"/>
    <property type="evidence" value="ECO:0007669"/>
    <property type="project" value="UniProtKB-SubCell"/>
</dbReference>
<dbReference type="OrthoDB" id="9808602at2"/>
<evidence type="ECO:0000313" key="10">
    <source>
        <dbReference type="Proteomes" id="UP000316125"/>
    </source>
</evidence>
<dbReference type="PANTHER" id="PTHR30576">
    <property type="entry name" value="COLANIC BIOSYNTHESIS UDP-GLUCOSE LIPID CARRIER TRANSFERASE"/>
    <property type="match status" value="1"/>
</dbReference>
<dbReference type="InterPro" id="IPR017475">
    <property type="entry name" value="EPS_sugar_tfrase"/>
</dbReference>
<keyword evidence="3 9" id="KW-0808">Transferase</keyword>
<dbReference type="InterPro" id="IPR003362">
    <property type="entry name" value="Bact_transf"/>
</dbReference>
<dbReference type="GO" id="GO:0016780">
    <property type="term" value="F:phosphotransferase activity, for other substituted phosphate groups"/>
    <property type="evidence" value="ECO:0007669"/>
    <property type="project" value="TreeGrafter"/>
</dbReference>
<reference evidence="9 10" key="1">
    <citation type="submission" date="2019-06" db="EMBL/GenBank/DDBJ databases">
        <title>Complete genome of Microbacterium foliorum M2.</title>
        <authorList>
            <person name="Cao G."/>
        </authorList>
    </citation>
    <scope>NUCLEOTIDE SEQUENCE [LARGE SCALE GENOMIC DNA]</scope>
    <source>
        <strain evidence="9 10">M2</strain>
    </source>
</reference>
<evidence type="ECO:0000256" key="2">
    <source>
        <dbReference type="ARBA" id="ARBA00006464"/>
    </source>
</evidence>
<feature type="transmembrane region" description="Helical" evidence="7">
    <location>
        <begin position="141"/>
        <end position="161"/>
    </location>
</feature>
<evidence type="ECO:0000256" key="4">
    <source>
        <dbReference type="ARBA" id="ARBA00022692"/>
    </source>
</evidence>
<evidence type="ECO:0000256" key="1">
    <source>
        <dbReference type="ARBA" id="ARBA00004141"/>
    </source>
</evidence>
<feature type="transmembrane region" description="Helical" evidence="7">
    <location>
        <begin position="116"/>
        <end position="135"/>
    </location>
</feature>
<dbReference type="Pfam" id="PF13727">
    <property type="entry name" value="CoA_binding_3"/>
    <property type="match status" value="1"/>
</dbReference>
<comment type="subcellular location">
    <subcellularLocation>
        <location evidence="1">Membrane</location>
        <topology evidence="1">Multi-pass membrane protein</topology>
    </subcellularLocation>
</comment>
<name>A0A4Y5YSM1_9MICO</name>
<gene>
    <name evidence="9" type="ORF">FIV50_13675</name>
</gene>
<sequence>MRVVVVQLEHGGFSAPRESTNTAQARVKKTRRAAWTRLYASRLFYNDVIVVLVTLIISTLVVLPGLLTGVSWPSGPRVPYVVVLASIGFLWLIALDVADSRDRHTVGHGADEYRRIFNASIGVFAITIAVAFFLGMELSRALVAVVFPLGLLLLLLSRWMCRQWLRGRQKTGEYLHRAVVIGEPSKVALVGREIRRAKSSGYEILGVITEKTSAADISGFEVLGDIANVERVLDEVRFDALIIVGSDDLDPLTMRRLGYSVSDRDIQLIMAPVLTDIAGPRMHATPVAGLPLVHVDFPRMEGAKRFLKRAFDIVGSSLLLAALSPVFLVAAIAIRIDGPGSIFFRQERIGRGGHTFGMLKFRSMVADADDQLATLLDLQGAAGTPLFKINDDPRITRVGRFFRRHSIDELPQLVNVFLGHMSLVGPRPQRASEVALYDDFAHRRLLVKPGMSGLWQVSGRSSLSWEETIRLDLYYVENWSLMQDLIILFRTIRTVVAPGATAH</sequence>
<dbReference type="Proteomes" id="UP000316125">
    <property type="component" value="Chromosome"/>
</dbReference>
<protein>
    <submittedName>
        <fullName evidence="9">Sugar transferase</fullName>
    </submittedName>
</protein>
<evidence type="ECO:0000256" key="3">
    <source>
        <dbReference type="ARBA" id="ARBA00022679"/>
    </source>
</evidence>
<evidence type="ECO:0000256" key="7">
    <source>
        <dbReference type="SAM" id="Phobius"/>
    </source>
</evidence>
<keyword evidence="4 7" id="KW-0812">Transmembrane</keyword>
<keyword evidence="5 7" id="KW-1133">Transmembrane helix</keyword>
<dbReference type="AlphaFoldDB" id="A0A4Y5YSM1"/>
<dbReference type="Pfam" id="PF02397">
    <property type="entry name" value="Bac_transf"/>
    <property type="match status" value="1"/>
</dbReference>
<feature type="transmembrane region" description="Helical" evidence="7">
    <location>
        <begin position="43"/>
        <end position="66"/>
    </location>
</feature>
<accession>A0A4Y5YSM1</accession>
<feature type="domain" description="Bacterial sugar transferase" evidence="8">
    <location>
        <begin position="308"/>
        <end position="496"/>
    </location>
</feature>
<evidence type="ECO:0000259" key="8">
    <source>
        <dbReference type="Pfam" id="PF02397"/>
    </source>
</evidence>
<feature type="transmembrane region" description="Helical" evidence="7">
    <location>
        <begin position="78"/>
        <end position="95"/>
    </location>
</feature>
<evidence type="ECO:0000313" key="9">
    <source>
        <dbReference type="EMBL" id="QDE35747.1"/>
    </source>
</evidence>
<keyword evidence="6 7" id="KW-0472">Membrane</keyword>
<dbReference type="EMBL" id="CP041040">
    <property type="protein sequence ID" value="QDE35747.1"/>
    <property type="molecule type" value="Genomic_DNA"/>
</dbReference>
<evidence type="ECO:0000256" key="5">
    <source>
        <dbReference type="ARBA" id="ARBA00022989"/>
    </source>
</evidence>
<dbReference type="NCBIfam" id="TIGR03025">
    <property type="entry name" value="EPS_sugtrans"/>
    <property type="match status" value="1"/>
</dbReference>
<proteinExistence type="inferred from homology"/>
<comment type="similarity">
    <text evidence="2">Belongs to the bacterial sugar transferase family.</text>
</comment>
<organism evidence="9 10">
    <name type="scientific">Microbacterium foliorum</name>
    <dbReference type="NCBI Taxonomy" id="104336"/>
    <lineage>
        <taxon>Bacteria</taxon>
        <taxon>Bacillati</taxon>
        <taxon>Actinomycetota</taxon>
        <taxon>Actinomycetes</taxon>
        <taxon>Micrococcales</taxon>
        <taxon>Microbacteriaceae</taxon>
        <taxon>Microbacterium</taxon>
    </lineage>
</organism>
<dbReference type="PANTHER" id="PTHR30576:SF10">
    <property type="entry name" value="SLL5057 PROTEIN"/>
    <property type="match status" value="1"/>
</dbReference>
<evidence type="ECO:0000256" key="6">
    <source>
        <dbReference type="ARBA" id="ARBA00023136"/>
    </source>
</evidence>